<evidence type="ECO:0000259" key="1">
    <source>
        <dbReference type="PROSITE" id="PS50097"/>
    </source>
</evidence>
<dbReference type="InterPro" id="IPR011333">
    <property type="entry name" value="SKP1/BTB/POZ_sf"/>
</dbReference>
<dbReference type="FunFam" id="3.30.710.10:FF:000046">
    <property type="entry name" value="BTB/POZ domain-containing protein KCTD7 isoform X1"/>
    <property type="match status" value="1"/>
</dbReference>
<protein>
    <submittedName>
        <fullName evidence="2">BTB/POZ domain-containing adapter for CUL3-mediated RhoA degradation protein 3-like</fullName>
    </submittedName>
</protein>
<reference evidence="2 3" key="1">
    <citation type="journal article" date="2023" name="BMC Biol.">
        <title>The compact genome of the sponge Oopsacas minuta (Hexactinellida) is lacking key metazoan core genes.</title>
        <authorList>
            <person name="Santini S."/>
            <person name="Schenkelaars Q."/>
            <person name="Jourda C."/>
            <person name="Duchesne M."/>
            <person name="Belahbib H."/>
            <person name="Rocher C."/>
            <person name="Selva M."/>
            <person name="Riesgo A."/>
            <person name="Vervoort M."/>
            <person name="Leys S.P."/>
            <person name="Kodjabachian L."/>
            <person name="Le Bivic A."/>
            <person name="Borchiellini C."/>
            <person name="Claverie J.M."/>
            <person name="Renard E."/>
        </authorList>
    </citation>
    <scope>NUCLEOTIDE SEQUENCE [LARGE SCALE GENOMIC DNA]</scope>
    <source>
        <strain evidence="2">SPO-2</strain>
    </source>
</reference>
<dbReference type="AlphaFoldDB" id="A0AAV7JES2"/>
<sequence>MASNAASLDSVKTRVSRIESMHISPTYSDHYTHPYYSTMPSKHTIYSTPPPVKSHKYVKLNIGGMLYVTTLDTLTREDSMLRAMFSGRMNMDKDEEGWVLIDRDGKHFGFILNYLRNGEISLPESRQLCEEILTEAKYYLLDGLVERLSLHCRKLLEDLSICKVPVISSPEEEQLLLSSSAKPVIKFLYNRNNNKYSYTNNSDENFLRNIELFDKLSLRFCGRVLFIKDVVGHSAHGAEICCWSFYGHGKKVSEVECESISYGTEKKQTKIEFPEARILEETLNIMLYEDNVQEISRTRAANLRAANRAARAAAVREPEPVIIDDDLLVSS</sequence>
<dbReference type="GO" id="GO:0051260">
    <property type="term" value="P:protein homooligomerization"/>
    <property type="evidence" value="ECO:0007669"/>
    <property type="project" value="InterPro"/>
</dbReference>
<gene>
    <name evidence="2" type="ORF">LOD99_12269</name>
</gene>
<dbReference type="Proteomes" id="UP001165289">
    <property type="component" value="Unassembled WGS sequence"/>
</dbReference>
<evidence type="ECO:0000313" key="3">
    <source>
        <dbReference type="Proteomes" id="UP001165289"/>
    </source>
</evidence>
<proteinExistence type="predicted"/>
<dbReference type="Pfam" id="PF02214">
    <property type="entry name" value="BTB_2"/>
    <property type="match status" value="1"/>
</dbReference>
<feature type="domain" description="BTB" evidence="1">
    <location>
        <begin position="56"/>
        <end position="124"/>
    </location>
</feature>
<comment type="caution">
    <text evidence="2">The sequence shown here is derived from an EMBL/GenBank/DDBJ whole genome shotgun (WGS) entry which is preliminary data.</text>
</comment>
<dbReference type="InterPro" id="IPR003131">
    <property type="entry name" value="T1-type_BTB"/>
</dbReference>
<accession>A0AAV7JES2</accession>
<dbReference type="InterPro" id="IPR000210">
    <property type="entry name" value="BTB/POZ_dom"/>
</dbReference>
<keyword evidence="3" id="KW-1185">Reference proteome</keyword>
<dbReference type="PROSITE" id="PS50097">
    <property type="entry name" value="BTB"/>
    <property type="match status" value="1"/>
</dbReference>
<organism evidence="2 3">
    <name type="scientific">Oopsacas minuta</name>
    <dbReference type="NCBI Taxonomy" id="111878"/>
    <lineage>
        <taxon>Eukaryota</taxon>
        <taxon>Metazoa</taxon>
        <taxon>Porifera</taxon>
        <taxon>Hexactinellida</taxon>
        <taxon>Hexasterophora</taxon>
        <taxon>Lyssacinosida</taxon>
        <taxon>Leucopsacidae</taxon>
        <taxon>Oopsacas</taxon>
    </lineage>
</organism>
<dbReference type="SUPFAM" id="SSF54695">
    <property type="entry name" value="POZ domain"/>
    <property type="match status" value="1"/>
</dbReference>
<evidence type="ECO:0000313" key="2">
    <source>
        <dbReference type="EMBL" id="KAI6647272.1"/>
    </source>
</evidence>
<dbReference type="EMBL" id="JAKMXF010000343">
    <property type="protein sequence ID" value="KAI6647272.1"/>
    <property type="molecule type" value="Genomic_DNA"/>
</dbReference>
<dbReference type="SMART" id="SM00225">
    <property type="entry name" value="BTB"/>
    <property type="match status" value="1"/>
</dbReference>
<name>A0AAV7JES2_9METZ</name>
<dbReference type="Gene3D" id="3.30.710.10">
    <property type="entry name" value="Potassium Channel Kv1.1, Chain A"/>
    <property type="match status" value="1"/>
</dbReference>
<dbReference type="PANTHER" id="PTHR11145:SF8">
    <property type="entry name" value="RE57120P"/>
    <property type="match status" value="1"/>
</dbReference>
<dbReference type="PANTHER" id="PTHR11145">
    <property type="entry name" value="BTB/POZ DOMAIN-CONTAINING ADAPTER FOR CUL3-MEDIATED RHOA DEGRADATION PROTEIN FAMILY MEMBER"/>
    <property type="match status" value="1"/>
</dbReference>
<dbReference type="InterPro" id="IPR045068">
    <property type="entry name" value="BACURD1-3"/>
</dbReference>